<keyword evidence="12 19" id="KW-0547">Nucleotide-binding</keyword>
<evidence type="ECO:0000256" key="18">
    <source>
        <dbReference type="PIRSR" id="PIRSR006135-1"/>
    </source>
</evidence>
<sequence>MWDVVYISGGARSGKSSFALERALQYPSRAFLATAEPFDDEMVVRIDKHQRERGDGFLTLEEPIALDEAIRSVPQGTDVVLVDCLTVWTGNMMHREFTDDEIMSMVERLLDVLKEPSCHIVLVSNEVGMGIVPEHAMSRRFRDLAGMINQKVAAVATEAYFLCSGLPMCLKKVIGDE</sequence>
<keyword evidence="13 20" id="KW-0418">Kinase</keyword>
<dbReference type="PANTHER" id="PTHR34848">
    <property type="match status" value="1"/>
</dbReference>
<evidence type="ECO:0000256" key="12">
    <source>
        <dbReference type="ARBA" id="ARBA00022741"/>
    </source>
</evidence>
<comment type="catalytic activity">
    <reaction evidence="2">
        <text>adenosylcob(III)inamide phosphate + GTP + H(+) = adenosylcob(III)inamide-GDP + diphosphate</text>
        <dbReference type="Rhea" id="RHEA:22712"/>
        <dbReference type="ChEBI" id="CHEBI:15378"/>
        <dbReference type="ChEBI" id="CHEBI:33019"/>
        <dbReference type="ChEBI" id="CHEBI:37565"/>
        <dbReference type="ChEBI" id="CHEBI:58502"/>
        <dbReference type="ChEBI" id="CHEBI:60487"/>
        <dbReference type="EC" id="2.7.7.62"/>
    </reaction>
</comment>
<keyword evidence="11 20" id="KW-0808">Transferase</keyword>
<dbReference type="EC" id="2.7.1.156" evidence="8"/>
<feature type="binding site" evidence="19">
    <location>
        <begin position="33"/>
        <end position="35"/>
    </location>
    <ligand>
        <name>GTP</name>
        <dbReference type="ChEBI" id="CHEBI:37565"/>
    </ligand>
</feature>
<comment type="pathway">
    <text evidence="5">Cofactor biosynthesis; adenosylcobalamin biosynthesis; adenosylcobalamin from cob(II)yrinate a,c-diamide: step 6/7.</text>
</comment>
<dbReference type="GO" id="GO:0043752">
    <property type="term" value="F:adenosylcobinamide kinase activity"/>
    <property type="evidence" value="ECO:0007669"/>
    <property type="project" value="UniProtKB-EC"/>
</dbReference>
<keyword evidence="14" id="KW-0067">ATP-binding</keyword>
<keyword evidence="10" id="KW-0169">Cobalamin biosynthesis</keyword>
<feature type="active site" description="GMP-histidine intermediate" evidence="18">
    <location>
        <position position="49"/>
    </location>
</feature>
<organism evidence="20">
    <name type="scientific">Prosthecochloris aestuarii</name>
    <dbReference type="NCBI Taxonomy" id="1102"/>
    <lineage>
        <taxon>Bacteria</taxon>
        <taxon>Pseudomonadati</taxon>
        <taxon>Chlorobiota</taxon>
        <taxon>Chlorobiia</taxon>
        <taxon>Chlorobiales</taxon>
        <taxon>Chlorobiaceae</taxon>
        <taxon>Prosthecochloris</taxon>
    </lineage>
</organism>
<dbReference type="EC" id="2.7.7.62" evidence="9"/>
<name>A0A831SPL2_PROAE</name>
<evidence type="ECO:0000313" key="20">
    <source>
        <dbReference type="EMBL" id="HED31401.1"/>
    </source>
</evidence>
<dbReference type="GO" id="GO:0008820">
    <property type="term" value="F:cobinamide phosphate guanylyltransferase activity"/>
    <property type="evidence" value="ECO:0007669"/>
    <property type="project" value="UniProtKB-EC"/>
</dbReference>
<comment type="catalytic activity">
    <reaction evidence="1">
        <text>adenosylcob(III)inamide + ATP = adenosylcob(III)inamide phosphate + ADP + H(+)</text>
        <dbReference type="Rhea" id="RHEA:15769"/>
        <dbReference type="ChEBI" id="CHEBI:2480"/>
        <dbReference type="ChEBI" id="CHEBI:15378"/>
        <dbReference type="ChEBI" id="CHEBI:30616"/>
        <dbReference type="ChEBI" id="CHEBI:58502"/>
        <dbReference type="ChEBI" id="CHEBI:456216"/>
        <dbReference type="EC" id="2.7.1.156"/>
    </reaction>
</comment>
<comment type="similarity">
    <text evidence="7">Belongs to the CobU/CobP family.</text>
</comment>
<evidence type="ECO:0000256" key="8">
    <source>
        <dbReference type="ARBA" id="ARBA00012016"/>
    </source>
</evidence>
<keyword evidence="20" id="KW-0548">Nucleotidyltransferase</keyword>
<dbReference type="AlphaFoldDB" id="A0A831SPL2"/>
<evidence type="ECO:0000256" key="11">
    <source>
        <dbReference type="ARBA" id="ARBA00022679"/>
    </source>
</evidence>
<evidence type="ECO:0000256" key="6">
    <source>
        <dbReference type="ARBA" id="ARBA00005159"/>
    </source>
</evidence>
<dbReference type="Pfam" id="PF02283">
    <property type="entry name" value="CobU"/>
    <property type="match status" value="1"/>
</dbReference>
<dbReference type="GO" id="GO:0009236">
    <property type="term" value="P:cobalamin biosynthetic process"/>
    <property type="evidence" value="ECO:0007669"/>
    <property type="project" value="UniProtKB-UniPathway"/>
</dbReference>
<protein>
    <recommendedName>
        <fullName evidence="16">Adenosylcobinamide kinase</fullName>
        <ecNumber evidence="8">2.7.1.156</ecNumber>
        <ecNumber evidence="9">2.7.7.62</ecNumber>
    </recommendedName>
    <alternativeName>
        <fullName evidence="17">Adenosylcobinamide-phosphate guanylyltransferase</fullName>
    </alternativeName>
</protein>
<proteinExistence type="inferred from homology"/>
<accession>A0A831SPL2</accession>
<dbReference type="InterPro" id="IPR027417">
    <property type="entry name" value="P-loop_NTPase"/>
</dbReference>
<dbReference type="GO" id="GO:0005524">
    <property type="term" value="F:ATP binding"/>
    <property type="evidence" value="ECO:0007669"/>
    <property type="project" value="UniProtKB-KW"/>
</dbReference>
<evidence type="ECO:0000256" key="13">
    <source>
        <dbReference type="ARBA" id="ARBA00022777"/>
    </source>
</evidence>
<feature type="binding site" evidence="19">
    <location>
        <begin position="9"/>
        <end position="16"/>
    </location>
    <ligand>
        <name>GTP</name>
        <dbReference type="ChEBI" id="CHEBI:37565"/>
    </ligand>
</feature>
<comment type="pathway">
    <text evidence="6">Cofactor biosynthesis; adenosylcobalamin biosynthesis; adenosylcobalamin from cob(II)yrinate a,c-diamide: step 5/7.</text>
</comment>
<evidence type="ECO:0000256" key="1">
    <source>
        <dbReference type="ARBA" id="ARBA00000312"/>
    </source>
</evidence>
<dbReference type="UniPathway" id="UPA00148">
    <property type="reaction ID" value="UER00236"/>
</dbReference>
<evidence type="ECO:0000256" key="4">
    <source>
        <dbReference type="ARBA" id="ARBA00003889"/>
    </source>
</evidence>
<comment type="function">
    <text evidence="4">Catalyzes ATP-dependent phosphorylation of adenosylcobinamide and addition of GMP to adenosylcobinamide phosphate.</text>
</comment>
<comment type="catalytic activity">
    <reaction evidence="3">
        <text>adenosylcob(III)inamide + GTP = adenosylcob(III)inamide phosphate + GDP + H(+)</text>
        <dbReference type="Rhea" id="RHEA:15765"/>
        <dbReference type="ChEBI" id="CHEBI:2480"/>
        <dbReference type="ChEBI" id="CHEBI:15378"/>
        <dbReference type="ChEBI" id="CHEBI:37565"/>
        <dbReference type="ChEBI" id="CHEBI:58189"/>
        <dbReference type="ChEBI" id="CHEBI:58502"/>
        <dbReference type="EC" id="2.7.1.156"/>
    </reaction>
</comment>
<evidence type="ECO:0000256" key="19">
    <source>
        <dbReference type="PIRSR" id="PIRSR006135-2"/>
    </source>
</evidence>
<evidence type="ECO:0000256" key="7">
    <source>
        <dbReference type="ARBA" id="ARBA00007490"/>
    </source>
</evidence>
<dbReference type="Gene3D" id="3.40.50.300">
    <property type="entry name" value="P-loop containing nucleotide triphosphate hydrolases"/>
    <property type="match status" value="1"/>
</dbReference>
<dbReference type="NCBIfam" id="NF004469">
    <property type="entry name" value="PRK05800.1"/>
    <property type="match status" value="1"/>
</dbReference>
<feature type="binding site" evidence="19">
    <location>
        <position position="61"/>
    </location>
    <ligand>
        <name>GTP</name>
        <dbReference type="ChEBI" id="CHEBI:37565"/>
    </ligand>
</feature>
<gene>
    <name evidence="20" type="primary">cobU</name>
    <name evidence="20" type="ORF">ENN50_06940</name>
</gene>
<evidence type="ECO:0000256" key="5">
    <source>
        <dbReference type="ARBA" id="ARBA00004692"/>
    </source>
</evidence>
<dbReference type="PANTHER" id="PTHR34848:SF1">
    <property type="entry name" value="BIFUNCTIONAL ADENOSYLCOBALAMIN BIOSYNTHESIS PROTEIN COBU"/>
    <property type="match status" value="1"/>
</dbReference>
<dbReference type="SUPFAM" id="SSF52540">
    <property type="entry name" value="P-loop containing nucleoside triphosphate hydrolases"/>
    <property type="match status" value="1"/>
</dbReference>
<dbReference type="Proteomes" id="UP000886335">
    <property type="component" value="Unassembled WGS sequence"/>
</dbReference>
<feature type="binding site" evidence="19">
    <location>
        <position position="83"/>
    </location>
    <ligand>
        <name>GTP</name>
        <dbReference type="ChEBI" id="CHEBI:37565"/>
    </ligand>
</feature>
<evidence type="ECO:0000256" key="3">
    <source>
        <dbReference type="ARBA" id="ARBA00001522"/>
    </source>
</evidence>
<dbReference type="CDD" id="cd00544">
    <property type="entry name" value="CobU"/>
    <property type="match status" value="1"/>
</dbReference>
<keyword evidence="15 19" id="KW-0342">GTP-binding</keyword>
<dbReference type="GO" id="GO:0005525">
    <property type="term" value="F:GTP binding"/>
    <property type="evidence" value="ECO:0007669"/>
    <property type="project" value="UniProtKB-KW"/>
</dbReference>
<dbReference type="PIRSF" id="PIRSF006135">
    <property type="entry name" value="CobU"/>
    <property type="match status" value="1"/>
</dbReference>
<evidence type="ECO:0000256" key="9">
    <source>
        <dbReference type="ARBA" id="ARBA00012523"/>
    </source>
</evidence>
<evidence type="ECO:0000256" key="10">
    <source>
        <dbReference type="ARBA" id="ARBA00022573"/>
    </source>
</evidence>
<evidence type="ECO:0000256" key="17">
    <source>
        <dbReference type="ARBA" id="ARBA00030571"/>
    </source>
</evidence>
<evidence type="ECO:0000256" key="14">
    <source>
        <dbReference type="ARBA" id="ARBA00022840"/>
    </source>
</evidence>
<comment type="caution">
    <text evidence="20">The sequence shown here is derived from an EMBL/GenBank/DDBJ whole genome shotgun (WGS) entry which is preliminary data.</text>
</comment>
<reference evidence="20" key="1">
    <citation type="journal article" date="2020" name="mSystems">
        <title>Genome- and Community-Level Interaction Insights into Carbon Utilization and Element Cycling Functions of Hydrothermarchaeota in Hydrothermal Sediment.</title>
        <authorList>
            <person name="Zhou Z."/>
            <person name="Liu Y."/>
            <person name="Xu W."/>
            <person name="Pan J."/>
            <person name="Luo Z.H."/>
            <person name="Li M."/>
        </authorList>
    </citation>
    <scope>NUCLEOTIDE SEQUENCE [LARGE SCALE GENOMIC DNA]</scope>
    <source>
        <strain evidence="20">SpSt-1181</strain>
    </source>
</reference>
<dbReference type="EMBL" id="DSBW01000153">
    <property type="protein sequence ID" value="HED31401.1"/>
    <property type="molecule type" value="Genomic_DNA"/>
</dbReference>
<evidence type="ECO:0000256" key="16">
    <source>
        <dbReference type="ARBA" id="ARBA00029570"/>
    </source>
</evidence>
<evidence type="ECO:0000256" key="15">
    <source>
        <dbReference type="ARBA" id="ARBA00023134"/>
    </source>
</evidence>
<dbReference type="InterPro" id="IPR003203">
    <property type="entry name" value="CobU/CobP"/>
</dbReference>
<evidence type="ECO:0000256" key="2">
    <source>
        <dbReference type="ARBA" id="ARBA00000711"/>
    </source>
</evidence>